<dbReference type="GO" id="GO:0047617">
    <property type="term" value="F:fatty acyl-CoA hydrolase activity"/>
    <property type="evidence" value="ECO:0007669"/>
    <property type="project" value="TreeGrafter"/>
</dbReference>
<proteinExistence type="predicted"/>
<sequence>MTSFTYRRSFVVPWGDCDPAGIVFNPKFFTYFDANTWLLFEAATGVKVHDINERFGIIGIALVDAGANFMKPVKYGDDIEIVSRVAEFRRSSFVVEHKILLGGDLRNEGTETRVWAIKHPDDPERIKTSAIPDEVIKAFG</sequence>
<dbReference type="Proteomes" id="UP000263993">
    <property type="component" value="Unassembled WGS sequence"/>
</dbReference>
<keyword evidence="3" id="KW-1185">Reference proteome</keyword>
<dbReference type="Pfam" id="PF13279">
    <property type="entry name" value="4HBT_2"/>
    <property type="match status" value="1"/>
</dbReference>
<dbReference type="InterPro" id="IPR029069">
    <property type="entry name" value="HotDog_dom_sf"/>
</dbReference>
<reference evidence="3" key="1">
    <citation type="submission" date="2018-08" db="EMBL/GenBank/DDBJ databases">
        <authorList>
            <person name="Kim S.-J."/>
            <person name="Jung G.-Y."/>
        </authorList>
    </citation>
    <scope>NUCLEOTIDE SEQUENCE [LARGE SCALE GENOMIC DNA]</scope>
    <source>
        <strain evidence="3">GY_H</strain>
    </source>
</reference>
<dbReference type="InterPro" id="IPR050563">
    <property type="entry name" value="4-hydroxybenzoyl-CoA_TE"/>
</dbReference>
<organism evidence="2 3">
    <name type="scientific">Undibacter mobilis</name>
    <dbReference type="NCBI Taxonomy" id="2292256"/>
    <lineage>
        <taxon>Bacteria</taxon>
        <taxon>Pseudomonadati</taxon>
        <taxon>Pseudomonadota</taxon>
        <taxon>Alphaproteobacteria</taxon>
        <taxon>Hyphomicrobiales</taxon>
        <taxon>Nitrobacteraceae</taxon>
        <taxon>Undibacter</taxon>
    </lineage>
</organism>
<dbReference type="SUPFAM" id="SSF54637">
    <property type="entry name" value="Thioesterase/thiol ester dehydrase-isomerase"/>
    <property type="match status" value="1"/>
</dbReference>
<keyword evidence="1" id="KW-0378">Hydrolase</keyword>
<dbReference type="EMBL" id="QRGO01000001">
    <property type="protein sequence ID" value="RDV05066.1"/>
    <property type="molecule type" value="Genomic_DNA"/>
</dbReference>
<name>A0A371BBU6_9BRAD</name>
<evidence type="ECO:0000313" key="3">
    <source>
        <dbReference type="Proteomes" id="UP000263993"/>
    </source>
</evidence>
<dbReference type="OrthoDB" id="7204167at2"/>
<dbReference type="RefSeq" id="WP_115517091.1">
    <property type="nucleotide sequence ID" value="NZ_QRGO01000001.1"/>
</dbReference>
<dbReference type="PANTHER" id="PTHR31793:SF37">
    <property type="entry name" value="ACYL-COA THIOESTER HYDROLASE YBGC"/>
    <property type="match status" value="1"/>
</dbReference>
<dbReference type="CDD" id="cd00586">
    <property type="entry name" value="4HBT"/>
    <property type="match status" value="1"/>
</dbReference>
<dbReference type="Gene3D" id="3.10.129.10">
    <property type="entry name" value="Hotdog Thioesterase"/>
    <property type="match status" value="1"/>
</dbReference>
<dbReference type="PANTHER" id="PTHR31793">
    <property type="entry name" value="4-HYDROXYBENZOYL-COA THIOESTERASE FAMILY MEMBER"/>
    <property type="match status" value="1"/>
</dbReference>
<gene>
    <name evidence="2" type="ORF">DXH78_11115</name>
</gene>
<accession>A0A371BBU6</accession>
<evidence type="ECO:0000256" key="1">
    <source>
        <dbReference type="ARBA" id="ARBA00022801"/>
    </source>
</evidence>
<protein>
    <submittedName>
        <fullName evidence="2">Acyl-CoA thioesterase</fullName>
    </submittedName>
</protein>
<comment type="caution">
    <text evidence="2">The sequence shown here is derived from an EMBL/GenBank/DDBJ whole genome shotgun (WGS) entry which is preliminary data.</text>
</comment>
<dbReference type="AlphaFoldDB" id="A0A371BBU6"/>
<evidence type="ECO:0000313" key="2">
    <source>
        <dbReference type="EMBL" id="RDV05066.1"/>
    </source>
</evidence>